<evidence type="ECO:0000313" key="3">
    <source>
        <dbReference type="Proteomes" id="UP000662821"/>
    </source>
</evidence>
<proteinExistence type="predicted"/>
<dbReference type="InterPro" id="IPR000182">
    <property type="entry name" value="GNAT_dom"/>
</dbReference>
<dbReference type="SUPFAM" id="SSF55729">
    <property type="entry name" value="Acyl-CoA N-acyltransferases (Nat)"/>
    <property type="match status" value="1"/>
</dbReference>
<dbReference type="InterPro" id="IPR016181">
    <property type="entry name" value="Acyl_CoA_acyltransferase"/>
</dbReference>
<accession>A0AAJ4T4J5</accession>
<dbReference type="Gene3D" id="3.40.630.30">
    <property type="match status" value="1"/>
</dbReference>
<dbReference type="GO" id="GO:0016747">
    <property type="term" value="F:acyltransferase activity, transferring groups other than amino-acyl groups"/>
    <property type="evidence" value="ECO:0007669"/>
    <property type="project" value="InterPro"/>
</dbReference>
<dbReference type="RefSeq" id="WP_151096498.1">
    <property type="nucleotide sequence ID" value="NZ_CP071520.1"/>
</dbReference>
<protein>
    <submittedName>
        <fullName evidence="2">GNAT family N-acetyltransferase</fullName>
    </submittedName>
</protein>
<dbReference type="EMBL" id="CP071520">
    <property type="protein sequence ID" value="QSX95147.1"/>
    <property type="molecule type" value="Genomic_DNA"/>
</dbReference>
<sequence>MMGEQENSRLLEPGLLAAWLAARSIARGLALPVPDHGGWRVDTGLPGEIRRHVFSGPVPGISVLAASIDHPHIFIKMCGSGEQLLRLLPDRWQLLPGGFFMTHEGRLQAPALPAGYLLDVTASQAITTARILTGDGAVVASGHAVEYAGVFVFDRIVTEAGHRRRGLGRALMAALAARQRSGGARRVLVATEDGSKLYASLGWHTQSPYSTATIM</sequence>
<feature type="domain" description="N-acetyltransferase" evidence="1">
    <location>
        <begin position="85"/>
        <end position="215"/>
    </location>
</feature>
<dbReference type="Pfam" id="PF13508">
    <property type="entry name" value="Acetyltransf_7"/>
    <property type="match status" value="1"/>
</dbReference>
<gene>
    <name evidence="2" type="ORF">J3P46_21015</name>
</gene>
<dbReference type="AlphaFoldDB" id="A0AAJ4T4J5"/>
<name>A0AAJ4T4J5_9BURK</name>
<reference evidence="2 3" key="1">
    <citation type="submission" date="2021-03" db="EMBL/GenBank/DDBJ databases">
        <title>Draft genome sequence of Janthinobacterium sp. strain PLB02 isolated from infected primmorphs (Lubomirskia baicalensis).</title>
        <authorList>
            <person name="Chernogor L.I."/>
            <person name="Belikov S.I."/>
            <person name="Petrushin I.S."/>
        </authorList>
    </citation>
    <scope>NUCLEOTIDE SEQUENCE [LARGE SCALE GENOMIC DNA]</scope>
    <source>
        <strain evidence="2 3">PLB02</strain>
    </source>
</reference>
<evidence type="ECO:0000259" key="1">
    <source>
        <dbReference type="PROSITE" id="PS51186"/>
    </source>
</evidence>
<dbReference type="Proteomes" id="UP000662821">
    <property type="component" value="Chromosome"/>
</dbReference>
<organism evidence="2 3">
    <name type="scientific">Janthinobacterium lividum</name>
    <dbReference type="NCBI Taxonomy" id="29581"/>
    <lineage>
        <taxon>Bacteria</taxon>
        <taxon>Pseudomonadati</taxon>
        <taxon>Pseudomonadota</taxon>
        <taxon>Betaproteobacteria</taxon>
        <taxon>Burkholderiales</taxon>
        <taxon>Oxalobacteraceae</taxon>
        <taxon>Janthinobacterium</taxon>
    </lineage>
</organism>
<dbReference type="PROSITE" id="PS51186">
    <property type="entry name" value="GNAT"/>
    <property type="match status" value="1"/>
</dbReference>
<evidence type="ECO:0000313" key="2">
    <source>
        <dbReference type="EMBL" id="QSX95147.1"/>
    </source>
</evidence>